<dbReference type="Gene3D" id="3.40.50.720">
    <property type="entry name" value="NAD(P)-binding Rossmann-like Domain"/>
    <property type="match status" value="1"/>
</dbReference>
<keyword evidence="3" id="KW-1185">Reference proteome</keyword>
<dbReference type="InterPro" id="IPR051207">
    <property type="entry name" value="ComplexI_NDUFA9_subunit"/>
</dbReference>
<evidence type="ECO:0000313" key="3">
    <source>
        <dbReference type="Proteomes" id="UP001606303"/>
    </source>
</evidence>
<dbReference type="Proteomes" id="UP001606303">
    <property type="component" value="Unassembled WGS sequence"/>
</dbReference>
<evidence type="ECO:0000259" key="1">
    <source>
        <dbReference type="Pfam" id="PF01370"/>
    </source>
</evidence>
<dbReference type="PANTHER" id="PTHR12126:SF11">
    <property type="entry name" value="NADH DEHYDROGENASE [UBIQUINONE] 1 ALPHA SUBCOMPLEX SUBUNIT 9, MITOCHONDRIAL"/>
    <property type="match status" value="1"/>
</dbReference>
<dbReference type="EMBL" id="JBIGIB010000001">
    <property type="protein sequence ID" value="MFG6465806.1"/>
    <property type="molecule type" value="Genomic_DNA"/>
</dbReference>
<feature type="domain" description="NAD-dependent epimerase/dehydratase" evidence="1">
    <location>
        <begin position="3"/>
        <end position="179"/>
    </location>
</feature>
<dbReference type="Pfam" id="PF01370">
    <property type="entry name" value="Epimerase"/>
    <property type="match status" value="1"/>
</dbReference>
<organism evidence="2 3">
    <name type="scientific">Pelomonas baiyunensis</name>
    <dbReference type="NCBI Taxonomy" id="3299026"/>
    <lineage>
        <taxon>Bacteria</taxon>
        <taxon>Pseudomonadati</taxon>
        <taxon>Pseudomonadota</taxon>
        <taxon>Betaproteobacteria</taxon>
        <taxon>Burkholderiales</taxon>
        <taxon>Sphaerotilaceae</taxon>
        <taxon>Roseateles</taxon>
    </lineage>
</organism>
<protein>
    <submittedName>
        <fullName evidence="2">NAD-dependent epimerase/dehydratase family protein</fullName>
    </submittedName>
</protein>
<dbReference type="SUPFAM" id="SSF51735">
    <property type="entry name" value="NAD(P)-binding Rossmann-fold domains"/>
    <property type="match status" value="1"/>
</dbReference>
<accession>A0ABW7GVI4</accession>
<reference evidence="2 3" key="1">
    <citation type="submission" date="2024-08" db="EMBL/GenBank/DDBJ databases">
        <authorList>
            <person name="Lu H."/>
        </authorList>
    </citation>
    <scope>NUCLEOTIDE SEQUENCE [LARGE SCALE GENOMIC DNA]</scope>
    <source>
        <strain evidence="2 3">BYS87W</strain>
    </source>
</reference>
<dbReference type="InterPro" id="IPR036291">
    <property type="entry name" value="NAD(P)-bd_dom_sf"/>
</dbReference>
<proteinExistence type="predicted"/>
<dbReference type="PANTHER" id="PTHR12126">
    <property type="entry name" value="NADH-UBIQUINONE OXIDOREDUCTASE 39 KDA SUBUNIT-RELATED"/>
    <property type="match status" value="1"/>
</dbReference>
<gene>
    <name evidence="2" type="ORF">ACG01O_04205</name>
</gene>
<dbReference type="RefSeq" id="WP_394381664.1">
    <property type="nucleotide sequence ID" value="NZ_JBIGIB010000001.1"/>
</dbReference>
<dbReference type="InterPro" id="IPR001509">
    <property type="entry name" value="Epimerase_deHydtase"/>
</dbReference>
<evidence type="ECO:0000313" key="2">
    <source>
        <dbReference type="EMBL" id="MFG6465806.1"/>
    </source>
</evidence>
<comment type="caution">
    <text evidence="2">The sequence shown here is derived from an EMBL/GenBank/DDBJ whole genome shotgun (WGS) entry which is preliminary data.</text>
</comment>
<name>A0ABW7GVI4_9BURK</name>
<sequence>MRVLIVGAGGFIGRHVVAALQQAGHEAVRGAPRPVTTWEQPSAWQPLLRGVDAVVYTAGCLRDRAGGVSDLLDLLHHRAPAALASACEAAGIRQLVHLSALCGGVSAYARSKHAGDTALAGRACIVRPSLVVGVGGTSSRMLDRLAWLPWLALPPQVARCRVQPVHVQDLAAGIVAFLQGPSCTGTWDAVGPEPLTVADCIARRRAARGLAPARLWALPWRVSRASARLGDLLAWGPWCSTALELLAHDSVGDTPPAAAAQPATAHPPLAQPLRDALAGAWA</sequence>